<dbReference type="InterPro" id="IPR033749">
    <property type="entry name" value="Polyprenyl_synt_CS"/>
</dbReference>
<evidence type="ECO:0000256" key="1">
    <source>
        <dbReference type="ARBA" id="ARBA00001946"/>
    </source>
</evidence>
<evidence type="ECO:0000256" key="2">
    <source>
        <dbReference type="ARBA" id="ARBA00005128"/>
    </source>
</evidence>
<dbReference type="EMBL" id="AMEM01000022">
    <property type="protein sequence ID" value="EKX89781.1"/>
    <property type="molecule type" value="Genomic_DNA"/>
</dbReference>
<dbReference type="PROSITE" id="PS00723">
    <property type="entry name" value="POLYPRENYL_SYNTHASE_1"/>
    <property type="match status" value="1"/>
</dbReference>
<dbReference type="OrthoDB" id="4497239at2"/>
<evidence type="ECO:0000313" key="9">
    <source>
        <dbReference type="Proteomes" id="UP000010445"/>
    </source>
</evidence>
<comment type="cofactor">
    <cofactor evidence="1">
        <name>Mg(2+)</name>
        <dbReference type="ChEBI" id="CHEBI:18420"/>
    </cofactor>
</comment>
<dbReference type="SFLD" id="SFLDG01017">
    <property type="entry name" value="Polyprenyl_Transferase_Like"/>
    <property type="match status" value="1"/>
</dbReference>
<dbReference type="InterPro" id="IPR008949">
    <property type="entry name" value="Isoprenoid_synthase_dom_sf"/>
</dbReference>
<accession>L1MFS1</accession>
<gene>
    <name evidence="8" type="ORF">HMPREF9997_01684</name>
</gene>
<dbReference type="Pfam" id="PF00348">
    <property type="entry name" value="polyprenyl_synt"/>
    <property type="match status" value="1"/>
</dbReference>
<dbReference type="PANTHER" id="PTHR12001:SF85">
    <property type="entry name" value="SHORT CHAIN ISOPRENYL DIPHOSPHATE SYNTHASE"/>
    <property type="match status" value="1"/>
</dbReference>
<comment type="similarity">
    <text evidence="3 7">Belongs to the FPP/GGPP synthase family.</text>
</comment>
<dbReference type="RefSeq" id="WP_006063913.1">
    <property type="nucleotide sequence ID" value="NZ_KB290831.1"/>
</dbReference>
<reference evidence="8 9" key="1">
    <citation type="submission" date="2012-05" db="EMBL/GenBank/DDBJ databases">
        <authorList>
            <person name="Weinstock G."/>
            <person name="Sodergren E."/>
            <person name="Lobos E.A."/>
            <person name="Fulton L."/>
            <person name="Fulton R."/>
            <person name="Courtney L."/>
            <person name="Fronick C."/>
            <person name="O'Laughlin M."/>
            <person name="Godfrey J."/>
            <person name="Wilson R.M."/>
            <person name="Miner T."/>
            <person name="Farmer C."/>
            <person name="Delehaunty K."/>
            <person name="Cordes M."/>
            <person name="Minx P."/>
            <person name="Tomlinson C."/>
            <person name="Chen J."/>
            <person name="Wollam A."/>
            <person name="Pepin K.H."/>
            <person name="Bhonagiri V."/>
            <person name="Zhang X."/>
            <person name="Suruliraj S."/>
            <person name="Warren W."/>
            <person name="Mitreva M."/>
            <person name="Mardis E.R."/>
            <person name="Wilson R.K."/>
        </authorList>
    </citation>
    <scope>NUCLEOTIDE SEQUENCE [LARGE SCALE GENOMIC DNA]</scope>
    <source>
        <strain evidence="8 9">F0235</strain>
    </source>
</reference>
<keyword evidence="6" id="KW-0460">Magnesium</keyword>
<dbReference type="Proteomes" id="UP000010445">
    <property type="component" value="Unassembled WGS sequence"/>
</dbReference>
<dbReference type="SFLD" id="SFLDS00005">
    <property type="entry name" value="Isoprenoid_Synthase_Type_I"/>
    <property type="match status" value="1"/>
</dbReference>
<evidence type="ECO:0000256" key="4">
    <source>
        <dbReference type="ARBA" id="ARBA00022679"/>
    </source>
</evidence>
<dbReference type="GO" id="GO:0008299">
    <property type="term" value="P:isoprenoid biosynthetic process"/>
    <property type="evidence" value="ECO:0007669"/>
    <property type="project" value="InterPro"/>
</dbReference>
<dbReference type="PROSITE" id="PS00444">
    <property type="entry name" value="POLYPRENYL_SYNTHASE_2"/>
    <property type="match status" value="1"/>
</dbReference>
<dbReference type="PANTHER" id="PTHR12001">
    <property type="entry name" value="GERANYLGERANYL PYROPHOSPHATE SYNTHASE"/>
    <property type="match status" value="1"/>
</dbReference>
<evidence type="ECO:0000256" key="3">
    <source>
        <dbReference type="ARBA" id="ARBA00006706"/>
    </source>
</evidence>
<sequence length="352" mass="37620">MVTLDEVPEAVQAVLVEFFAQQRNHLAGIQPEAVDVLEQFVLGGGKRLRPLFAWAGYTGVGGSEDPQAVLRAVSSLELIQACALLHDDIIDSSDTRRGRPTAHRTVETRHRERGWSGDSAHFGRSVAILLGDFALAWADDLVHSSGLSAAALQRVQEPWRAMRSEVIAGQLLDVSLEASGSERLEDAERVNRFKTAAYTIERPLHIGAALADAPQPVVDAYRKFGADIGVAFQLRDDVLGVFGDPAVTGKPAGDDLREGKRTVLVASALALADAHNPTAAEALRRGIGTVKTPEEIAALTDIISATGARQVVEDRIAELTASGLAHLEEAQINPDVAEALRGLAIKATTRTM</sequence>
<keyword evidence="9" id="KW-1185">Reference proteome</keyword>
<comment type="pathway">
    <text evidence="2">Isoprenoid biosynthesis.</text>
</comment>
<organism evidence="8 9">
    <name type="scientific">Corynebacterium durum F0235</name>
    <dbReference type="NCBI Taxonomy" id="1035195"/>
    <lineage>
        <taxon>Bacteria</taxon>
        <taxon>Bacillati</taxon>
        <taxon>Actinomycetota</taxon>
        <taxon>Actinomycetes</taxon>
        <taxon>Mycobacteriales</taxon>
        <taxon>Corynebacteriaceae</taxon>
        <taxon>Corynebacterium</taxon>
    </lineage>
</organism>
<dbReference type="eggNOG" id="COG0142">
    <property type="taxonomic scope" value="Bacteria"/>
</dbReference>
<dbReference type="GO" id="GO:0004659">
    <property type="term" value="F:prenyltransferase activity"/>
    <property type="evidence" value="ECO:0007669"/>
    <property type="project" value="InterPro"/>
</dbReference>
<dbReference type="Gene3D" id="1.10.600.10">
    <property type="entry name" value="Farnesyl Diphosphate Synthase"/>
    <property type="match status" value="1"/>
</dbReference>
<dbReference type="AlphaFoldDB" id="L1MFS1"/>
<dbReference type="CDD" id="cd00685">
    <property type="entry name" value="Trans_IPPS_HT"/>
    <property type="match status" value="1"/>
</dbReference>
<evidence type="ECO:0000256" key="5">
    <source>
        <dbReference type="ARBA" id="ARBA00022723"/>
    </source>
</evidence>
<evidence type="ECO:0000313" key="8">
    <source>
        <dbReference type="EMBL" id="EKX89781.1"/>
    </source>
</evidence>
<name>L1MFS1_9CORY</name>
<keyword evidence="5" id="KW-0479">Metal-binding</keyword>
<dbReference type="HOGENOM" id="CLU_014015_2_1_11"/>
<dbReference type="InterPro" id="IPR000092">
    <property type="entry name" value="Polyprenyl_synt"/>
</dbReference>
<evidence type="ECO:0000256" key="6">
    <source>
        <dbReference type="ARBA" id="ARBA00022842"/>
    </source>
</evidence>
<protein>
    <submittedName>
        <fullName evidence="8">Polyprenyl synthetase</fullName>
    </submittedName>
</protein>
<dbReference type="GO" id="GO:0046872">
    <property type="term" value="F:metal ion binding"/>
    <property type="evidence" value="ECO:0007669"/>
    <property type="project" value="UniProtKB-KW"/>
</dbReference>
<dbReference type="SUPFAM" id="SSF48576">
    <property type="entry name" value="Terpenoid synthases"/>
    <property type="match status" value="1"/>
</dbReference>
<dbReference type="STRING" id="1035195.HMPREF9997_01684"/>
<proteinExistence type="inferred from homology"/>
<comment type="caution">
    <text evidence="8">The sequence shown here is derived from an EMBL/GenBank/DDBJ whole genome shotgun (WGS) entry which is preliminary data.</text>
</comment>
<dbReference type="PATRIC" id="fig|1035195.3.peg.1521"/>
<evidence type="ECO:0000256" key="7">
    <source>
        <dbReference type="RuleBase" id="RU004466"/>
    </source>
</evidence>
<keyword evidence="4 7" id="KW-0808">Transferase</keyword>